<name>A0ABS7HAS2_9HYPH</name>
<dbReference type="RefSeq" id="WP_220372304.1">
    <property type="nucleotide sequence ID" value="NZ_JAEUAO010000003.1"/>
</dbReference>
<proteinExistence type="predicted"/>
<comment type="caution">
    <text evidence="1">The sequence shown here is derived from an EMBL/GenBank/DDBJ whole genome shotgun (WGS) entry which is preliminary data.</text>
</comment>
<organism evidence="1 2">
    <name type="scientific">Rhizobium herbae</name>
    <dbReference type="NCBI Taxonomy" id="508661"/>
    <lineage>
        <taxon>Bacteria</taxon>
        <taxon>Pseudomonadati</taxon>
        <taxon>Pseudomonadota</taxon>
        <taxon>Alphaproteobacteria</taxon>
        <taxon>Hyphomicrobiales</taxon>
        <taxon>Rhizobiaceae</taxon>
        <taxon>Rhizobium/Agrobacterium group</taxon>
        <taxon>Rhizobium</taxon>
    </lineage>
</organism>
<protein>
    <recommendedName>
        <fullName evidence="3">KTSC domain-containing protein</fullName>
    </recommendedName>
</protein>
<sequence>MNEFQPLHVHYDYRSKTALVECDDRSHVLAELFEDRESATRAALRYAATHWGYRLPAPTDDHRASG</sequence>
<evidence type="ECO:0008006" key="3">
    <source>
        <dbReference type="Google" id="ProtNLM"/>
    </source>
</evidence>
<accession>A0ABS7HAS2</accession>
<keyword evidence="2" id="KW-1185">Reference proteome</keyword>
<evidence type="ECO:0000313" key="1">
    <source>
        <dbReference type="EMBL" id="MBW9064301.1"/>
    </source>
</evidence>
<evidence type="ECO:0000313" key="2">
    <source>
        <dbReference type="Proteomes" id="UP000757604"/>
    </source>
</evidence>
<reference evidence="1 2" key="1">
    <citation type="journal article" date="2021" name="MBio">
        <title>Poor Competitiveness of Bradyrhizobium in Pigeon Pea Root Colonization in Indian Soils.</title>
        <authorList>
            <person name="Chalasani D."/>
            <person name="Basu A."/>
            <person name="Pullabhotla S.V.S.R.N."/>
            <person name="Jorrin B."/>
            <person name="Neal A.L."/>
            <person name="Poole P.S."/>
            <person name="Podile A.R."/>
            <person name="Tkacz A."/>
        </authorList>
    </citation>
    <scope>NUCLEOTIDE SEQUENCE [LARGE SCALE GENOMIC DNA]</scope>
    <source>
        <strain evidence="1 2">HU44</strain>
    </source>
</reference>
<dbReference type="EMBL" id="JAEUAO010000003">
    <property type="protein sequence ID" value="MBW9064301.1"/>
    <property type="molecule type" value="Genomic_DNA"/>
</dbReference>
<dbReference type="Proteomes" id="UP000757604">
    <property type="component" value="Unassembled WGS sequence"/>
</dbReference>
<gene>
    <name evidence="1" type="ORF">JNB71_13320</name>
</gene>